<evidence type="ECO:0000256" key="3">
    <source>
        <dbReference type="ARBA" id="ARBA00022989"/>
    </source>
</evidence>
<evidence type="ECO:0000256" key="4">
    <source>
        <dbReference type="ARBA" id="ARBA00023136"/>
    </source>
</evidence>
<evidence type="ECO:0000313" key="7">
    <source>
        <dbReference type="Proteomes" id="UP001595476"/>
    </source>
</evidence>
<accession>A0ABV7HJB0</accession>
<feature type="transmembrane region" description="Helical" evidence="5">
    <location>
        <begin position="6"/>
        <end position="27"/>
    </location>
</feature>
<dbReference type="Proteomes" id="UP001595476">
    <property type="component" value="Unassembled WGS sequence"/>
</dbReference>
<dbReference type="EMBL" id="JBHRSZ010000007">
    <property type="protein sequence ID" value="MFC3152781.1"/>
    <property type="molecule type" value="Genomic_DNA"/>
</dbReference>
<feature type="transmembrane region" description="Helical" evidence="5">
    <location>
        <begin position="60"/>
        <end position="77"/>
    </location>
</feature>
<dbReference type="PANTHER" id="PTHR35371">
    <property type="entry name" value="INNER MEMBRANE PROTEIN"/>
    <property type="match status" value="1"/>
</dbReference>
<dbReference type="RefSeq" id="WP_386722706.1">
    <property type="nucleotide sequence ID" value="NZ_JBHRSZ010000007.1"/>
</dbReference>
<keyword evidence="7" id="KW-1185">Reference proteome</keyword>
<comment type="caution">
    <text evidence="6">The sequence shown here is derived from an EMBL/GenBank/DDBJ whole genome shotgun (WGS) entry which is preliminary data.</text>
</comment>
<sequence length="129" mass="14092">MTIVVSVMIFAILMIVITKAPVALAMAKLEKGYNNRYPREQQKQLTGFGQRALAAHLNHFESLPVFIGSLVIALIGSADINNIEILALTYAGARLVYTLCYWADVHFLRSLSWAVGFGACLGLLVIALP</sequence>
<protein>
    <submittedName>
        <fullName evidence="6">MAPEG family protein</fullName>
    </submittedName>
</protein>
<comment type="subcellular location">
    <subcellularLocation>
        <location evidence="1">Membrane</location>
    </subcellularLocation>
</comment>
<feature type="transmembrane region" description="Helical" evidence="5">
    <location>
        <begin position="110"/>
        <end position="128"/>
    </location>
</feature>
<keyword evidence="4 5" id="KW-0472">Membrane</keyword>
<evidence type="ECO:0000256" key="2">
    <source>
        <dbReference type="ARBA" id="ARBA00022692"/>
    </source>
</evidence>
<evidence type="ECO:0000256" key="5">
    <source>
        <dbReference type="SAM" id="Phobius"/>
    </source>
</evidence>
<dbReference type="InterPro" id="IPR001129">
    <property type="entry name" value="Membr-assoc_MAPEG"/>
</dbReference>
<dbReference type="PANTHER" id="PTHR35371:SF1">
    <property type="entry name" value="BLR7753 PROTEIN"/>
    <property type="match status" value="1"/>
</dbReference>
<dbReference type="Gene3D" id="1.20.120.550">
    <property type="entry name" value="Membrane associated eicosanoid/glutathione metabolism-like domain"/>
    <property type="match status" value="1"/>
</dbReference>
<name>A0ABV7HJB0_9GAMM</name>
<gene>
    <name evidence="6" type="ORF">ACFOEK_17215</name>
</gene>
<dbReference type="Pfam" id="PF01124">
    <property type="entry name" value="MAPEG"/>
    <property type="match status" value="1"/>
</dbReference>
<reference evidence="7" key="1">
    <citation type="journal article" date="2019" name="Int. J. Syst. Evol. Microbiol.">
        <title>The Global Catalogue of Microorganisms (GCM) 10K type strain sequencing project: providing services to taxonomists for standard genome sequencing and annotation.</title>
        <authorList>
            <consortium name="The Broad Institute Genomics Platform"/>
            <consortium name="The Broad Institute Genome Sequencing Center for Infectious Disease"/>
            <person name="Wu L."/>
            <person name="Ma J."/>
        </authorList>
    </citation>
    <scope>NUCLEOTIDE SEQUENCE [LARGE SCALE GENOMIC DNA]</scope>
    <source>
        <strain evidence="7">KCTC 52438</strain>
    </source>
</reference>
<keyword evidence="3 5" id="KW-1133">Transmembrane helix</keyword>
<evidence type="ECO:0000256" key="1">
    <source>
        <dbReference type="ARBA" id="ARBA00004370"/>
    </source>
</evidence>
<dbReference type="InterPro" id="IPR023352">
    <property type="entry name" value="MAPEG-like_dom_sf"/>
</dbReference>
<organism evidence="6 7">
    <name type="scientific">Litoribrevibacter euphylliae</name>
    <dbReference type="NCBI Taxonomy" id="1834034"/>
    <lineage>
        <taxon>Bacteria</taxon>
        <taxon>Pseudomonadati</taxon>
        <taxon>Pseudomonadota</taxon>
        <taxon>Gammaproteobacteria</taxon>
        <taxon>Oceanospirillales</taxon>
        <taxon>Oceanospirillaceae</taxon>
        <taxon>Litoribrevibacter</taxon>
    </lineage>
</organism>
<dbReference type="SUPFAM" id="SSF161084">
    <property type="entry name" value="MAPEG domain-like"/>
    <property type="match status" value="1"/>
</dbReference>
<proteinExistence type="predicted"/>
<evidence type="ECO:0000313" key="6">
    <source>
        <dbReference type="EMBL" id="MFC3152781.1"/>
    </source>
</evidence>
<keyword evidence="2 5" id="KW-0812">Transmembrane</keyword>